<evidence type="ECO:0000256" key="11">
    <source>
        <dbReference type="SAM" id="Phobius"/>
    </source>
</evidence>
<evidence type="ECO:0000256" key="1">
    <source>
        <dbReference type="ARBA" id="ARBA00002879"/>
    </source>
</evidence>
<name>A0ABR0YZQ0_HUSHU</name>
<keyword evidence="7 11" id="KW-1133">Transmembrane helix</keyword>
<evidence type="ECO:0000313" key="12">
    <source>
        <dbReference type="EMBL" id="KAK6466421.1"/>
    </source>
</evidence>
<reference evidence="13 14" key="1">
    <citation type="submission" date="2021-05" db="EMBL/GenBank/DDBJ databases">
        <authorList>
            <person name="Zahm M."/>
            <person name="Klopp C."/>
            <person name="Cabau C."/>
            <person name="Kuhl H."/>
            <person name="Suciu R."/>
            <person name="Ciorpac M."/>
            <person name="Holostenco D."/>
            <person name="Gessner J."/>
            <person name="Wuertz S."/>
            <person name="Hohne C."/>
            <person name="Stock M."/>
            <person name="Gislard M."/>
            <person name="Lluch J."/>
            <person name="Milhes M."/>
            <person name="Lampietro C."/>
            <person name="Lopez Roques C."/>
            <person name="Donnadieu C."/>
            <person name="Du K."/>
            <person name="Schartl M."/>
            <person name="Guiguen Y."/>
        </authorList>
    </citation>
    <scope>NUCLEOTIDE SEQUENCE [LARGE SCALE GENOMIC DNA]</scope>
    <source>
        <strain evidence="13">Hh-F2</strain>
        <tissue evidence="13">Blood</tissue>
    </source>
</reference>
<gene>
    <name evidence="13" type="ORF">HHUSO_G21239</name>
    <name evidence="12" type="ORF">HHUSO_G36481</name>
</gene>
<evidence type="ECO:0000256" key="10">
    <source>
        <dbReference type="ARBA" id="ARBA00023310"/>
    </source>
</evidence>
<keyword evidence="5 11" id="KW-0812">Transmembrane</keyword>
<keyword evidence="8" id="KW-0496">Mitochondrion</keyword>
<evidence type="ECO:0000256" key="2">
    <source>
        <dbReference type="ARBA" id="ARBA00004434"/>
    </source>
</evidence>
<sequence length="79" mass="9063">MSSIKWITYSGILFGAIGMVCGFWMITSPGEERKKNIIKSLPEANPLRMEETRRLTALQLRVLKEAAETDDNITRRYSK</sequence>
<dbReference type="PANTHER" id="PTHR36465">
    <property type="entry name" value="UBIQUINOL-CYTOCHROME-C REDUCTASE COMPLEX ASSEMBLY FACTOR 3"/>
    <property type="match status" value="1"/>
</dbReference>
<comment type="similarity">
    <text evidence="3">Belongs to the UQCC3 family.</text>
</comment>
<proteinExistence type="inferred from homology"/>
<comment type="caution">
    <text evidence="13">The sequence shown here is derived from an EMBL/GenBank/DDBJ whole genome shotgun (WGS) entry which is preliminary data.</text>
</comment>
<evidence type="ECO:0000256" key="5">
    <source>
        <dbReference type="ARBA" id="ARBA00022692"/>
    </source>
</evidence>
<feature type="transmembrane region" description="Helical" evidence="11">
    <location>
        <begin position="6"/>
        <end position="26"/>
    </location>
</feature>
<protein>
    <recommendedName>
        <fullName evidence="4">Ubiquinol-cytochrome-c reductase complex assembly factor 3</fullName>
    </recommendedName>
</protein>
<keyword evidence="10" id="KW-0066">ATP synthesis</keyword>
<dbReference type="InterPro" id="IPR027896">
    <property type="entry name" value="UQCC3"/>
</dbReference>
<evidence type="ECO:0000256" key="3">
    <source>
        <dbReference type="ARBA" id="ARBA00006970"/>
    </source>
</evidence>
<organism evidence="13 14">
    <name type="scientific">Huso huso</name>
    <name type="common">Beluga</name>
    <name type="synonym">Acipenser huso</name>
    <dbReference type="NCBI Taxonomy" id="61971"/>
    <lineage>
        <taxon>Eukaryota</taxon>
        <taxon>Metazoa</taxon>
        <taxon>Chordata</taxon>
        <taxon>Craniata</taxon>
        <taxon>Vertebrata</taxon>
        <taxon>Euteleostomi</taxon>
        <taxon>Actinopterygii</taxon>
        <taxon>Chondrostei</taxon>
        <taxon>Acipenseriformes</taxon>
        <taxon>Acipenseridae</taxon>
        <taxon>Huso</taxon>
    </lineage>
</organism>
<dbReference type="Pfam" id="PF15141">
    <property type="entry name" value="UQCC3"/>
    <property type="match status" value="1"/>
</dbReference>
<evidence type="ECO:0000256" key="8">
    <source>
        <dbReference type="ARBA" id="ARBA00023128"/>
    </source>
</evidence>
<evidence type="ECO:0000313" key="14">
    <source>
        <dbReference type="Proteomes" id="UP001369086"/>
    </source>
</evidence>
<dbReference type="Proteomes" id="UP001369086">
    <property type="component" value="Unassembled WGS sequence"/>
</dbReference>
<dbReference type="EMBL" id="JAHFZB010000020">
    <property type="protein sequence ID" value="KAK6477670.1"/>
    <property type="molecule type" value="Genomic_DNA"/>
</dbReference>
<evidence type="ECO:0000313" key="13">
    <source>
        <dbReference type="EMBL" id="KAK6477670.1"/>
    </source>
</evidence>
<dbReference type="PANTHER" id="PTHR36465:SF1">
    <property type="entry name" value="UBIQUINOL-CYTOCHROME-C REDUCTASE COMPLEX ASSEMBLY FACTOR 3"/>
    <property type="match status" value="1"/>
</dbReference>
<evidence type="ECO:0000256" key="6">
    <source>
        <dbReference type="ARBA" id="ARBA00022792"/>
    </source>
</evidence>
<accession>A0ABR0YZQ0</accession>
<keyword evidence="6" id="KW-0999">Mitochondrion inner membrane</keyword>
<keyword evidence="14" id="KW-1185">Reference proteome</keyword>
<evidence type="ECO:0000256" key="7">
    <source>
        <dbReference type="ARBA" id="ARBA00022989"/>
    </source>
</evidence>
<dbReference type="EMBL" id="JAHFZB010000057">
    <property type="protein sequence ID" value="KAK6466421.1"/>
    <property type="molecule type" value="Genomic_DNA"/>
</dbReference>
<keyword evidence="9 11" id="KW-0472">Membrane</keyword>
<comment type="function">
    <text evidence="1">Required for the assembly of the ubiquinol-cytochrome c reductase complex (mitochondrial respiratory chain complex III or cytochrome b-c1 complex), mediating cytochrome b recruitment and probably stabilization within the complex. Thereby, plays an important role in ATP production by mitochondria. Cardiolipin-binding protein, it may also control the cardiolipin composition of mitochondria membranes and their morphology.</text>
</comment>
<evidence type="ECO:0000256" key="9">
    <source>
        <dbReference type="ARBA" id="ARBA00023136"/>
    </source>
</evidence>
<evidence type="ECO:0000256" key="4">
    <source>
        <dbReference type="ARBA" id="ARBA00016475"/>
    </source>
</evidence>
<comment type="subcellular location">
    <subcellularLocation>
        <location evidence="2">Mitochondrion inner membrane</location>
        <topology evidence="2">Single-pass membrane protein</topology>
    </subcellularLocation>
</comment>